<reference evidence="2" key="1">
    <citation type="submission" date="2017-05" db="EMBL/GenBank/DDBJ databases">
        <title>Complete and WGS of Bordetella genogroups.</title>
        <authorList>
            <person name="Spilker T."/>
            <person name="Lipuma J."/>
        </authorList>
    </citation>
    <scope>NUCLEOTIDE SEQUENCE [LARGE SCALE GENOMIC DNA]</scope>
    <source>
        <strain evidence="2">AU8256</strain>
    </source>
</reference>
<evidence type="ECO:0000313" key="1">
    <source>
        <dbReference type="EMBL" id="OZI79097.1"/>
    </source>
</evidence>
<keyword evidence="2" id="KW-1185">Reference proteome</keyword>
<sequence>MHPILQGYIKAVAVMKVLERCLARLLNVVVQLLPRARDPERGAVRPAPSRSRAANPMQSQWRVYRLYAADSRLLLRGETGRVICIGAYAGAGPALTYTLGTGAQSGPWASLPVLLANAAQQLTAARLERTLAQPGEQVAVSADLDRGPYLDVSLFLRP</sequence>
<comment type="caution">
    <text evidence="1">The sequence shown here is derived from an EMBL/GenBank/DDBJ whole genome shotgun (WGS) entry which is preliminary data.</text>
</comment>
<organism evidence="1 2">
    <name type="scientific">Bordetella genomosp. 2</name>
    <dbReference type="NCBI Taxonomy" id="1983456"/>
    <lineage>
        <taxon>Bacteria</taxon>
        <taxon>Pseudomonadati</taxon>
        <taxon>Pseudomonadota</taxon>
        <taxon>Betaproteobacteria</taxon>
        <taxon>Burkholderiales</taxon>
        <taxon>Alcaligenaceae</taxon>
        <taxon>Bordetella</taxon>
    </lineage>
</organism>
<gene>
    <name evidence="1" type="ORF">CAL24_03925</name>
</gene>
<proteinExistence type="predicted"/>
<dbReference type="AlphaFoldDB" id="A0A261VZ84"/>
<accession>A0A261VZ84</accession>
<name>A0A261VZ84_9BORD</name>
<dbReference type="Proteomes" id="UP000215633">
    <property type="component" value="Unassembled WGS sequence"/>
</dbReference>
<protein>
    <submittedName>
        <fullName evidence="1">Uncharacterized protein</fullName>
    </submittedName>
</protein>
<evidence type="ECO:0000313" key="2">
    <source>
        <dbReference type="Proteomes" id="UP000215633"/>
    </source>
</evidence>
<dbReference type="EMBL" id="NEVT01000003">
    <property type="protein sequence ID" value="OZI79097.1"/>
    <property type="molecule type" value="Genomic_DNA"/>
</dbReference>